<sequence>MDTFLTETNITLSAVSSTANVTNSTQIPYIEYTQRPETYIVPVLFALIFVVGVLGNGTLVLIFIRNRNMRNVPNTYIFSLALGDLLVIVTCVPFTSTVYTFESWPYGDLICKVSECMKDISIGVSVFTLTALSADRFFAIVDPMRKLHTAGGGRRATRLTILTAVFIWVLAIVCAMPAAVASYIRVIEIGNTKSINICYPYPESWGEVYAKSMVIGKFIIYYAIPLIIISVFYLLMARHLILSTRNMPGEMQGQARQIRARKKVAKMVLAFVIVFAVCFFPHHVFMLWFYSDQAAASDNFNGFWHALRIIGFCLSFINSCINPIALYCVSGTFRKHFNRYLLCIYCRSSSAKGRVRNMTGSNSCRASITSRRHLGTITSSRRYATCTKSTWDSTTVANYNSTARKQTLANQPTEEISITTFMNGGYLGSGKQMHVEN</sequence>
<keyword evidence="7 13" id="KW-0472">Membrane</keyword>
<evidence type="ECO:0000256" key="4">
    <source>
        <dbReference type="ARBA" id="ARBA00022692"/>
    </source>
</evidence>
<name>A0A6L2PWN7_COPFO</name>
<feature type="transmembrane region" description="Helical" evidence="13">
    <location>
        <begin position="219"/>
        <end position="237"/>
    </location>
</feature>
<evidence type="ECO:0000256" key="1">
    <source>
        <dbReference type="ARBA" id="ARBA00004651"/>
    </source>
</evidence>
<keyword evidence="16" id="KW-1185">Reference proteome</keyword>
<comment type="subcellular location">
    <subcellularLocation>
        <location evidence="1">Cell membrane</location>
        <topology evidence="1">Multi-pass membrane protein</topology>
    </subcellularLocation>
</comment>
<evidence type="ECO:0000256" key="3">
    <source>
        <dbReference type="ARBA" id="ARBA00022475"/>
    </source>
</evidence>
<dbReference type="InParanoid" id="A0A6L2PWN7"/>
<feature type="transmembrane region" description="Helical" evidence="13">
    <location>
        <begin position="159"/>
        <end position="184"/>
    </location>
</feature>
<feature type="transmembrane region" description="Helical" evidence="13">
    <location>
        <begin position="268"/>
        <end position="289"/>
    </location>
</feature>
<keyword evidence="11 12" id="KW-0807">Transducer</keyword>
<dbReference type="PANTHER" id="PTHR45695:SF26">
    <property type="entry name" value="NEUROPEPTIDE CCHAMIDE-1 RECEPTOR"/>
    <property type="match status" value="1"/>
</dbReference>
<evidence type="ECO:0000256" key="7">
    <source>
        <dbReference type="ARBA" id="ARBA00023136"/>
    </source>
</evidence>
<dbReference type="AlphaFoldDB" id="A0A6L2PWN7"/>
<evidence type="ECO:0000256" key="2">
    <source>
        <dbReference type="ARBA" id="ARBA00010663"/>
    </source>
</evidence>
<dbReference type="GO" id="GO:0008188">
    <property type="term" value="F:neuropeptide receptor activity"/>
    <property type="evidence" value="ECO:0007669"/>
    <property type="project" value="TreeGrafter"/>
</dbReference>
<feature type="transmembrane region" description="Helical" evidence="13">
    <location>
        <begin position="309"/>
        <end position="329"/>
    </location>
</feature>
<dbReference type="FunFam" id="1.20.1070.10:FF:000286">
    <property type="entry name" value="Neuropeptide CCHamide-1 receptor"/>
    <property type="match status" value="1"/>
</dbReference>
<keyword evidence="8" id="KW-1015">Disulfide bond</keyword>
<evidence type="ECO:0000256" key="9">
    <source>
        <dbReference type="ARBA" id="ARBA00023170"/>
    </source>
</evidence>
<evidence type="ECO:0000313" key="15">
    <source>
        <dbReference type="EMBL" id="GFG34895.1"/>
    </source>
</evidence>
<organism evidence="15 16">
    <name type="scientific">Coptotermes formosanus</name>
    <name type="common">Formosan subterranean termite</name>
    <dbReference type="NCBI Taxonomy" id="36987"/>
    <lineage>
        <taxon>Eukaryota</taxon>
        <taxon>Metazoa</taxon>
        <taxon>Ecdysozoa</taxon>
        <taxon>Arthropoda</taxon>
        <taxon>Hexapoda</taxon>
        <taxon>Insecta</taxon>
        <taxon>Pterygota</taxon>
        <taxon>Neoptera</taxon>
        <taxon>Polyneoptera</taxon>
        <taxon>Dictyoptera</taxon>
        <taxon>Blattodea</taxon>
        <taxon>Blattoidea</taxon>
        <taxon>Termitoidae</taxon>
        <taxon>Rhinotermitidae</taxon>
        <taxon>Coptotermes</taxon>
    </lineage>
</organism>
<evidence type="ECO:0000256" key="11">
    <source>
        <dbReference type="ARBA" id="ARBA00023224"/>
    </source>
</evidence>
<evidence type="ECO:0000256" key="8">
    <source>
        <dbReference type="ARBA" id="ARBA00023157"/>
    </source>
</evidence>
<dbReference type="PRINTS" id="PR00358">
    <property type="entry name" value="BOMBESINR"/>
</dbReference>
<dbReference type="EMBL" id="BLKM01000505">
    <property type="protein sequence ID" value="GFG34895.1"/>
    <property type="molecule type" value="Genomic_DNA"/>
</dbReference>
<dbReference type="InterPro" id="IPR000276">
    <property type="entry name" value="GPCR_Rhodpsn"/>
</dbReference>
<dbReference type="Pfam" id="PF00001">
    <property type="entry name" value="7tm_1"/>
    <property type="match status" value="1"/>
</dbReference>
<keyword evidence="10" id="KW-0325">Glycoprotein</keyword>
<dbReference type="PROSITE" id="PS50262">
    <property type="entry name" value="G_PROTEIN_RECEP_F1_2"/>
    <property type="match status" value="1"/>
</dbReference>
<dbReference type="InterPro" id="IPR017452">
    <property type="entry name" value="GPCR_Rhodpsn_7TM"/>
</dbReference>
<evidence type="ECO:0000313" key="16">
    <source>
        <dbReference type="Proteomes" id="UP000502823"/>
    </source>
</evidence>
<dbReference type="SUPFAM" id="SSF81321">
    <property type="entry name" value="Family A G protein-coupled receptor-like"/>
    <property type="match status" value="1"/>
</dbReference>
<evidence type="ECO:0000259" key="14">
    <source>
        <dbReference type="PROSITE" id="PS50262"/>
    </source>
</evidence>
<feature type="transmembrane region" description="Helical" evidence="13">
    <location>
        <begin position="76"/>
        <end position="100"/>
    </location>
</feature>
<keyword evidence="4 12" id="KW-0812">Transmembrane</keyword>
<keyword evidence="6 12" id="KW-0297">G-protein coupled receptor</keyword>
<feature type="non-terminal residue" evidence="15">
    <location>
        <position position="437"/>
    </location>
</feature>
<dbReference type="GO" id="GO:0005886">
    <property type="term" value="C:plasma membrane"/>
    <property type="evidence" value="ECO:0007669"/>
    <property type="project" value="UniProtKB-SubCell"/>
</dbReference>
<dbReference type="InterPro" id="IPR001556">
    <property type="entry name" value="Bombsn_rcpt-like"/>
</dbReference>
<keyword evidence="5 13" id="KW-1133">Transmembrane helix</keyword>
<protein>
    <recommendedName>
        <fullName evidence="14">G-protein coupled receptors family 1 profile domain-containing protein</fullName>
    </recommendedName>
</protein>
<dbReference type="PANTHER" id="PTHR45695">
    <property type="entry name" value="LEUCOKININ RECEPTOR-RELATED"/>
    <property type="match status" value="1"/>
</dbReference>
<dbReference type="FunCoup" id="A0A6L2PWN7">
    <property type="interactions" value="138"/>
</dbReference>
<evidence type="ECO:0000256" key="5">
    <source>
        <dbReference type="ARBA" id="ARBA00022989"/>
    </source>
</evidence>
<keyword evidence="9 12" id="KW-0675">Receptor</keyword>
<dbReference type="PROSITE" id="PS00237">
    <property type="entry name" value="G_PROTEIN_RECEP_F1_1"/>
    <property type="match status" value="1"/>
</dbReference>
<reference evidence="16" key="1">
    <citation type="submission" date="2020-01" db="EMBL/GenBank/DDBJ databases">
        <title>Draft genome sequence of the Termite Coptotermes fromosanus.</title>
        <authorList>
            <person name="Itakura S."/>
            <person name="Yosikawa Y."/>
            <person name="Umezawa K."/>
        </authorList>
    </citation>
    <scope>NUCLEOTIDE SEQUENCE [LARGE SCALE GENOMIC DNA]</scope>
</reference>
<dbReference type="Gene3D" id="1.20.1070.10">
    <property type="entry name" value="Rhodopsin 7-helix transmembrane proteins"/>
    <property type="match status" value="1"/>
</dbReference>
<feature type="transmembrane region" description="Helical" evidence="13">
    <location>
        <begin position="39"/>
        <end position="64"/>
    </location>
</feature>
<dbReference type="Proteomes" id="UP000502823">
    <property type="component" value="Unassembled WGS sequence"/>
</dbReference>
<proteinExistence type="inferred from homology"/>
<evidence type="ECO:0000256" key="6">
    <source>
        <dbReference type="ARBA" id="ARBA00023040"/>
    </source>
</evidence>
<evidence type="ECO:0000256" key="12">
    <source>
        <dbReference type="RuleBase" id="RU000688"/>
    </source>
</evidence>
<keyword evidence="3" id="KW-1003">Cell membrane</keyword>
<dbReference type="SMART" id="SM01381">
    <property type="entry name" value="7TM_GPCR_Srsx"/>
    <property type="match status" value="1"/>
</dbReference>
<comment type="caution">
    <text evidence="15">The sequence shown here is derived from an EMBL/GenBank/DDBJ whole genome shotgun (WGS) entry which is preliminary data.</text>
</comment>
<comment type="similarity">
    <text evidence="2 12">Belongs to the G-protein coupled receptor 1 family.</text>
</comment>
<gene>
    <name evidence="15" type="ORF">Cfor_07356</name>
</gene>
<dbReference type="PRINTS" id="PR00237">
    <property type="entry name" value="GPCRRHODOPSN"/>
</dbReference>
<evidence type="ECO:0000256" key="13">
    <source>
        <dbReference type="SAM" id="Phobius"/>
    </source>
</evidence>
<dbReference type="CDD" id="cd15927">
    <property type="entry name" value="7tmA_Bombesin_R-like"/>
    <property type="match status" value="1"/>
</dbReference>
<feature type="domain" description="G-protein coupled receptors family 1 profile" evidence="14">
    <location>
        <begin position="55"/>
        <end position="326"/>
    </location>
</feature>
<dbReference type="OrthoDB" id="10049706at2759"/>
<accession>A0A6L2PWN7</accession>
<feature type="transmembrane region" description="Helical" evidence="13">
    <location>
        <begin position="120"/>
        <end position="138"/>
    </location>
</feature>
<evidence type="ECO:0000256" key="10">
    <source>
        <dbReference type="ARBA" id="ARBA00023180"/>
    </source>
</evidence>